<evidence type="ECO:0000313" key="7">
    <source>
        <dbReference type="EMBL" id="SDN59469.1"/>
    </source>
</evidence>
<keyword evidence="2" id="KW-0479">Metal-binding</keyword>
<evidence type="ECO:0000256" key="3">
    <source>
        <dbReference type="ARBA" id="ARBA00022801"/>
    </source>
</evidence>
<dbReference type="Gene3D" id="2.40.50.140">
    <property type="entry name" value="Nucleic acid-binding proteins"/>
    <property type="match status" value="1"/>
</dbReference>
<organism evidence="7 8">
    <name type="scientific">Alkalicoccus daliensis</name>
    <dbReference type="NCBI Taxonomy" id="745820"/>
    <lineage>
        <taxon>Bacteria</taxon>
        <taxon>Bacillati</taxon>
        <taxon>Bacillota</taxon>
        <taxon>Bacilli</taxon>
        <taxon>Bacillales</taxon>
        <taxon>Bacillaceae</taxon>
        <taxon>Alkalicoccus</taxon>
    </lineage>
</organism>
<dbReference type="SUPFAM" id="SSF50249">
    <property type="entry name" value="Nucleic acid-binding proteins"/>
    <property type="match status" value="1"/>
</dbReference>
<accession>A0A1H0CNK6</accession>
<dbReference type="RefSeq" id="WP_090841404.1">
    <property type="nucleotide sequence ID" value="NZ_FNIL01000002.1"/>
</dbReference>
<keyword evidence="5" id="KW-0694">RNA-binding</keyword>
<dbReference type="GO" id="GO:0004540">
    <property type="term" value="F:RNA nuclease activity"/>
    <property type="evidence" value="ECO:0007669"/>
    <property type="project" value="InterPro"/>
</dbReference>
<keyword evidence="8" id="KW-1185">Reference proteome</keyword>
<evidence type="ECO:0000256" key="5">
    <source>
        <dbReference type="ARBA" id="ARBA00022884"/>
    </source>
</evidence>
<dbReference type="GO" id="GO:0046872">
    <property type="term" value="F:metal ion binding"/>
    <property type="evidence" value="ECO:0007669"/>
    <property type="project" value="UniProtKB-KW"/>
</dbReference>
<keyword evidence="4" id="KW-0460">Magnesium</keyword>
<dbReference type="PANTHER" id="PTHR30001">
    <property type="entry name" value="RIBONUCLEASE"/>
    <property type="match status" value="1"/>
</dbReference>
<comment type="cofactor">
    <cofactor evidence="1">
        <name>Mg(2+)</name>
        <dbReference type="ChEBI" id="CHEBI:18420"/>
    </cofactor>
</comment>
<dbReference type="CDD" id="cd04453">
    <property type="entry name" value="S1_RNase_E"/>
    <property type="match status" value="1"/>
</dbReference>
<dbReference type="OrthoDB" id="9804278at2"/>
<dbReference type="SMART" id="SM00316">
    <property type="entry name" value="S1"/>
    <property type="match status" value="1"/>
</dbReference>
<dbReference type="GO" id="GO:0006364">
    <property type="term" value="P:rRNA processing"/>
    <property type="evidence" value="ECO:0007669"/>
    <property type="project" value="TreeGrafter"/>
</dbReference>
<dbReference type="InterPro" id="IPR003029">
    <property type="entry name" value="S1_domain"/>
</dbReference>
<dbReference type="Pfam" id="PF10150">
    <property type="entry name" value="RNase_E_G"/>
    <property type="match status" value="1"/>
</dbReference>
<dbReference type="AlphaFoldDB" id="A0A1H0CNK6"/>
<dbReference type="GO" id="GO:0003723">
    <property type="term" value="F:RNA binding"/>
    <property type="evidence" value="ECO:0007669"/>
    <property type="project" value="UniProtKB-KW"/>
</dbReference>
<evidence type="ECO:0000313" key="8">
    <source>
        <dbReference type="Proteomes" id="UP000198778"/>
    </source>
</evidence>
<evidence type="ECO:0000256" key="4">
    <source>
        <dbReference type="ARBA" id="ARBA00022842"/>
    </source>
</evidence>
<evidence type="ECO:0000256" key="1">
    <source>
        <dbReference type="ARBA" id="ARBA00001946"/>
    </source>
</evidence>
<dbReference type="PANTHER" id="PTHR30001:SF0">
    <property type="entry name" value="RIBONUCLEASE G"/>
    <property type="match status" value="1"/>
</dbReference>
<dbReference type="Proteomes" id="UP000198778">
    <property type="component" value="Unassembled WGS sequence"/>
</dbReference>
<gene>
    <name evidence="7" type="ORF">SAMN04488053_102170</name>
</gene>
<sequence length="490" mass="54521">MNRQVVIEKIREGHRGAVLENEKVQEWMLDDPGAPLQDGMILSGKVSNVIGNMEAAFIDIGAAKHGYLHKKEHPAHQQWKISQEGREPNISSLLQPGDKVLVQVKKEAAGTKGATLTMLLNFPGNYVVFMPYGGYAAISKKLDDEKRSELRTAAKTWLRGDEGLIVRTNAGEQPAEVLEKEFYALKEDFEALAEQGPGAPGTIHLDQSSVVSRTERDFLTDGETEILTNDASLVARWKRQHPETASRIHWRSEVSLFITMGLDRELEKALRPFAWMKNGASLMIEQTEAMTIIDVNSAKYTGKGAGELSGTAKEVNLAAALEIARQLRLRNIGGIIIIDFIDMKTDEEREEVLSALKRAVKLDRTITNVIGFTGLGYVEMTRKQSRRTLEYMLTDTCDTCGGAGRIVRNSALGEDLHRTLLALDSVEAALIDVSPRFYRWLLREGKERVLEGVKTEVVLRENPAAGHFQLARTGTMETLRTKGDLIQENN</sequence>
<dbReference type="GO" id="GO:0005737">
    <property type="term" value="C:cytoplasm"/>
    <property type="evidence" value="ECO:0007669"/>
    <property type="project" value="TreeGrafter"/>
</dbReference>
<feature type="domain" description="S1 motif" evidence="6">
    <location>
        <begin position="39"/>
        <end position="119"/>
    </location>
</feature>
<protein>
    <submittedName>
        <fullName evidence="7">Ribonuclease G</fullName>
    </submittedName>
</protein>
<dbReference type="EMBL" id="FNIL01000002">
    <property type="protein sequence ID" value="SDN59469.1"/>
    <property type="molecule type" value="Genomic_DNA"/>
</dbReference>
<evidence type="ECO:0000259" key="6">
    <source>
        <dbReference type="PROSITE" id="PS50126"/>
    </source>
</evidence>
<evidence type="ECO:0000256" key="2">
    <source>
        <dbReference type="ARBA" id="ARBA00022723"/>
    </source>
</evidence>
<keyword evidence="3" id="KW-0378">Hydrolase</keyword>
<name>A0A1H0CNK6_9BACI</name>
<dbReference type="PROSITE" id="PS50126">
    <property type="entry name" value="S1"/>
    <property type="match status" value="1"/>
</dbReference>
<reference evidence="8" key="1">
    <citation type="submission" date="2016-10" db="EMBL/GenBank/DDBJ databases">
        <authorList>
            <person name="Varghese N."/>
            <person name="Submissions S."/>
        </authorList>
    </citation>
    <scope>NUCLEOTIDE SEQUENCE [LARGE SCALE GENOMIC DNA]</scope>
    <source>
        <strain evidence="8">CGMCC 1.10369</strain>
    </source>
</reference>
<dbReference type="STRING" id="745820.SAMN04488053_102170"/>
<dbReference type="NCBIfam" id="TIGR00757">
    <property type="entry name" value="RNaseEG"/>
    <property type="match status" value="1"/>
</dbReference>
<dbReference type="InterPro" id="IPR012340">
    <property type="entry name" value="NA-bd_OB-fold"/>
</dbReference>
<dbReference type="InterPro" id="IPR019307">
    <property type="entry name" value="RNA-bd_AU-1/RNase_E/G"/>
</dbReference>
<dbReference type="InterPro" id="IPR004659">
    <property type="entry name" value="RNase_E/G"/>
</dbReference>
<dbReference type="GO" id="GO:0016787">
    <property type="term" value="F:hydrolase activity"/>
    <property type="evidence" value="ECO:0007669"/>
    <property type="project" value="UniProtKB-KW"/>
</dbReference>
<proteinExistence type="predicted"/>